<keyword evidence="4" id="KW-1185">Reference proteome</keyword>
<feature type="region of interest" description="Disordered" evidence="1">
    <location>
        <begin position="88"/>
        <end position="184"/>
    </location>
</feature>
<name>A0AA38TC98_9ASTR</name>
<feature type="compositionally biased region" description="Low complexity" evidence="1">
    <location>
        <begin position="659"/>
        <end position="668"/>
    </location>
</feature>
<feature type="compositionally biased region" description="Basic residues" evidence="1">
    <location>
        <begin position="515"/>
        <end position="524"/>
    </location>
</feature>
<evidence type="ECO:0000256" key="1">
    <source>
        <dbReference type="SAM" id="MobiDB-lite"/>
    </source>
</evidence>
<gene>
    <name evidence="3" type="ORF">OSB04_020651</name>
</gene>
<feature type="compositionally biased region" description="Polar residues" evidence="1">
    <location>
        <begin position="127"/>
        <end position="146"/>
    </location>
</feature>
<dbReference type="InterPro" id="IPR051412">
    <property type="entry name" value="Formin_Homology_Diaphanous_sf"/>
</dbReference>
<keyword evidence="2" id="KW-0472">Membrane</keyword>
<accession>A0AA38TC98</accession>
<dbReference type="EMBL" id="JARYMX010000005">
    <property type="protein sequence ID" value="KAJ9548108.1"/>
    <property type="molecule type" value="Genomic_DNA"/>
</dbReference>
<feature type="compositionally biased region" description="Low complexity" evidence="1">
    <location>
        <begin position="562"/>
        <end position="588"/>
    </location>
</feature>
<feature type="compositionally biased region" description="Polar residues" evidence="1">
    <location>
        <begin position="219"/>
        <end position="233"/>
    </location>
</feature>
<dbReference type="AlphaFoldDB" id="A0AA38TC98"/>
<dbReference type="PANTHER" id="PTHR45691:SF1">
    <property type="entry name" value="FH2 DOMAIN-CONTAINING PROTEIN 1-RELATED"/>
    <property type="match status" value="1"/>
</dbReference>
<keyword evidence="2" id="KW-0812">Transmembrane</keyword>
<feature type="compositionally biased region" description="Basic and acidic residues" evidence="1">
    <location>
        <begin position="235"/>
        <end position="246"/>
    </location>
</feature>
<feature type="transmembrane region" description="Helical" evidence="2">
    <location>
        <begin position="66"/>
        <end position="85"/>
    </location>
</feature>
<feature type="transmembrane region" description="Helical" evidence="2">
    <location>
        <begin position="31"/>
        <end position="54"/>
    </location>
</feature>
<feature type="region of interest" description="Disordered" evidence="1">
    <location>
        <begin position="614"/>
        <end position="670"/>
    </location>
</feature>
<comment type="caution">
    <text evidence="3">The sequence shown here is derived from an EMBL/GenBank/DDBJ whole genome shotgun (WGS) entry which is preliminary data.</text>
</comment>
<feature type="compositionally biased region" description="Basic and acidic residues" evidence="1">
    <location>
        <begin position="115"/>
        <end position="126"/>
    </location>
</feature>
<protein>
    <submittedName>
        <fullName evidence="3">Uncharacterized protein</fullName>
    </submittedName>
</protein>
<evidence type="ECO:0000313" key="4">
    <source>
        <dbReference type="Proteomes" id="UP001172457"/>
    </source>
</evidence>
<evidence type="ECO:0000256" key="2">
    <source>
        <dbReference type="SAM" id="Phobius"/>
    </source>
</evidence>
<organism evidence="3 4">
    <name type="scientific">Centaurea solstitialis</name>
    <name type="common">yellow star-thistle</name>
    <dbReference type="NCBI Taxonomy" id="347529"/>
    <lineage>
        <taxon>Eukaryota</taxon>
        <taxon>Viridiplantae</taxon>
        <taxon>Streptophyta</taxon>
        <taxon>Embryophyta</taxon>
        <taxon>Tracheophyta</taxon>
        <taxon>Spermatophyta</taxon>
        <taxon>Magnoliopsida</taxon>
        <taxon>eudicotyledons</taxon>
        <taxon>Gunneridae</taxon>
        <taxon>Pentapetalae</taxon>
        <taxon>asterids</taxon>
        <taxon>campanulids</taxon>
        <taxon>Asterales</taxon>
        <taxon>Asteraceae</taxon>
        <taxon>Carduoideae</taxon>
        <taxon>Cardueae</taxon>
        <taxon>Centaureinae</taxon>
        <taxon>Centaurea</taxon>
    </lineage>
</organism>
<feature type="region of interest" description="Disordered" evidence="1">
    <location>
        <begin position="1"/>
        <end position="25"/>
    </location>
</feature>
<feature type="compositionally biased region" description="Basic and acidic residues" evidence="1">
    <location>
        <begin position="204"/>
        <end position="213"/>
    </location>
</feature>
<feature type="compositionally biased region" description="Pro residues" evidence="1">
    <location>
        <begin position="297"/>
        <end position="318"/>
    </location>
</feature>
<dbReference type="GO" id="GO:0030041">
    <property type="term" value="P:actin filament polymerization"/>
    <property type="evidence" value="ECO:0007669"/>
    <property type="project" value="TreeGrafter"/>
</dbReference>
<reference evidence="3" key="1">
    <citation type="submission" date="2023-03" db="EMBL/GenBank/DDBJ databases">
        <title>Chromosome-scale reference genome and RAD-based genetic map of yellow starthistle (Centaurea solstitialis) reveal putative structural variation and QTLs associated with invader traits.</title>
        <authorList>
            <person name="Reatini B."/>
            <person name="Cang F.A."/>
            <person name="Jiang Q."/>
            <person name="Mckibben M.T.W."/>
            <person name="Barker M.S."/>
            <person name="Rieseberg L.H."/>
            <person name="Dlugosch K.M."/>
        </authorList>
    </citation>
    <scope>NUCLEOTIDE SEQUENCE</scope>
    <source>
        <strain evidence="3">CAN-66</strain>
        <tissue evidence="3">Leaf</tissue>
    </source>
</reference>
<feature type="region of interest" description="Disordered" evidence="1">
    <location>
        <begin position="398"/>
        <end position="601"/>
    </location>
</feature>
<dbReference type="PANTHER" id="PTHR45691">
    <property type="entry name" value="PROTEIN DIAPHANOUS"/>
    <property type="match status" value="1"/>
</dbReference>
<keyword evidence="2" id="KW-1133">Transmembrane helix</keyword>
<feature type="compositionally biased region" description="Acidic residues" evidence="1">
    <location>
        <begin position="500"/>
        <end position="509"/>
    </location>
</feature>
<sequence>MDQDDHPPPTNRRQPPIATSPRRQPPSDPPILIFILLILFLILSIFFLLSPSSYPDIINPKPVNSIWNSFIIFLKILAIIAGLLADSKKVPSTPNATNPPLDLRRRSSSGSYTDSKQKQENEDDRLPSTNDSRVGKQNSTTVNNNLRPKEERKKKVYSRVEETIESVPESNNRPSESYLDRDRGRVQVNADFRRESSSSWYTDSRQKWENEDDRLPSSNIFKVRKQNSSTVNDNLRPKEERKENIYRSEPASDDVRHRPGQSEAGNVYSSVVENIIFVSNVPRSKVQHQSTHQVPAPTLPAPVDTPPAPPPPVAPPPKVAAESRRERASGTVGIDEIVQVTNQINLLLDTLLDGSHIPPPTPPAVAPGPPIDVESRRQRTSRIVGMNETEELTSQINRLHDDGSHVTPPLPPPVVVDSRRRRTSGNAPLDETEQVTSQINRLHGGSDIHLPPPVSHTVESKKRRTSRIVPLDENGSDTPSSLHPPPPPPARNRKHRCEIEEADDEMESPDDQRRRDRRNRHKLRNTPPPPPPPPLAMFLNTFKNDEKGKGKAPPAPPPLPPKNFFNNLFKPGGKTKQPASSSSSSAAAKPPRSTVQPLSPPLQRISDQLAAAMNPKSKGKTPPIPQPKSESQSQRTVKPPLPTKSSNYGDRDSFVSRDSSSSSSSSTLLPPPLPPFGIPAWIIERVGEYLVKVRSLHDSDFSTSDREYNRRWRFIWAQPKISS</sequence>
<feature type="region of interest" description="Disordered" evidence="1">
    <location>
        <begin position="283"/>
        <end position="329"/>
    </location>
</feature>
<proteinExistence type="predicted"/>
<dbReference type="GO" id="GO:0005884">
    <property type="term" value="C:actin filament"/>
    <property type="evidence" value="ECO:0007669"/>
    <property type="project" value="TreeGrafter"/>
</dbReference>
<feature type="compositionally biased region" description="Pro residues" evidence="1">
    <location>
        <begin position="526"/>
        <end position="535"/>
    </location>
</feature>
<evidence type="ECO:0000313" key="3">
    <source>
        <dbReference type="EMBL" id="KAJ9548108.1"/>
    </source>
</evidence>
<feature type="region of interest" description="Disordered" evidence="1">
    <location>
        <begin position="219"/>
        <end position="266"/>
    </location>
</feature>
<dbReference type="Proteomes" id="UP001172457">
    <property type="component" value="Chromosome 5"/>
</dbReference>
<feature type="compositionally biased region" description="Basic and acidic residues" evidence="1">
    <location>
        <begin position="147"/>
        <end position="162"/>
    </location>
</feature>
<feature type="region of interest" description="Disordered" evidence="1">
    <location>
        <begin position="194"/>
        <end position="213"/>
    </location>
</feature>